<gene>
    <name evidence="6" type="ORF">AOZ06_31760</name>
</gene>
<dbReference type="Pfam" id="PF13185">
    <property type="entry name" value="GAF_2"/>
    <property type="match status" value="1"/>
</dbReference>
<dbReference type="Proteomes" id="UP000063699">
    <property type="component" value="Chromosome"/>
</dbReference>
<dbReference type="PIRSF" id="PIRSF036625">
    <property type="entry name" value="GAF_ANTAR"/>
    <property type="match status" value="1"/>
</dbReference>
<dbReference type="KEGG" id="kphy:AOZ06_31760"/>
<organism evidence="6 7">
    <name type="scientific">Kibdelosporangium phytohabitans</name>
    <dbReference type="NCBI Taxonomy" id="860235"/>
    <lineage>
        <taxon>Bacteria</taxon>
        <taxon>Bacillati</taxon>
        <taxon>Actinomycetota</taxon>
        <taxon>Actinomycetes</taxon>
        <taxon>Pseudonocardiales</taxon>
        <taxon>Pseudonocardiaceae</taxon>
        <taxon>Kibdelosporangium</taxon>
    </lineage>
</organism>
<keyword evidence="3" id="KW-0805">Transcription regulation</keyword>
<dbReference type="PROSITE" id="PS50921">
    <property type="entry name" value="ANTAR"/>
    <property type="match status" value="1"/>
</dbReference>
<protein>
    <submittedName>
        <fullName evidence="6">Histidine kinase</fullName>
    </submittedName>
</protein>
<dbReference type="Pfam" id="PF03861">
    <property type="entry name" value="ANTAR"/>
    <property type="match status" value="1"/>
</dbReference>
<evidence type="ECO:0000256" key="2">
    <source>
        <dbReference type="ARBA" id="ARBA00022777"/>
    </source>
</evidence>
<evidence type="ECO:0000259" key="5">
    <source>
        <dbReference type="PROSITE" id="PS50921"/>
    </source>
</evidence>
<evidence type="ECO:0000256" key="1">
    <source>
        <dbReference type="ARBA" id="ARBA00022679"/>
    </source>
</evidence>
<dbReference type="GO" id="GO:0016301">
    <property type="term" value="F:kinase activity"/>
    <property type="evidence" value="ECO:0007669"/>
    <property type="project" value="UniProtKB-KW"/>
</dbReference>
<accession>A0A0N9I7H9</accession>
<evidence type="ECO:0000313" key="6">
    <source>
        <dbReference type="EMBL" id="ALG10853.1"/>
    </source>
</evidence>
<reference evidence="6 7" key="1">
    <citation type="submission" date="2015-07" db="EMBL/GenBank/DDBJ databases">
        <title>Genome sequencing of Kibdelosporangium phytohabitans.</title>
        <authorList>
            <person name="Qin S."/>
            <person name="Xing K."/>
        </authorList>
    </citation>
    <scope>NUCLEOTIDE SEQUENCE [LARGE SCALE GENOMIC DNA]</scope>
    <source>
        <strain evidence="6 7">KLBMP1111</strain>
    </source>
</reference>
<dbReference type="InterPro" id="IPR005561">
    <property type="entry name" value="ANTAR"/>
</dbReference>
<dbReference type="AlphaFoldDB" id="A0A0N9I7H9"/>
<keyword evidence="7" id="KW-1185">Reference proteome</keyword>
<dbReference type="Gene3D" id="1.10.10.10">
    <property type="entry name" value="Winged helix-like DNA-binding domain superfamily/Winged helix DNA-binding domain"/>
    <property type="match status" value="1"/>
</dbReference>
<keyword evidence="1" id="KW-0808">Transferase</keyword>
<dbReference type="SUPFAM" id="SSF52172">
    <property type="entry name" value="CheY-like"/>
    <property type="match status" value="1"/>
</dbReference>
<dbReference type="InterPro" id="IPR036388">
    <property type="entry name" value="WH-like_DNA-bd_sf"/>
</dbReference>
<evidence type="ECO:0000256" key="4">
    <source>
        <dbReference type="ARBA" id="ARBA00023163"/>
    </source>
</evidence>
<dbReference type="Gene3D" id="3.30.450.40">
    <property type="match status" value="1"/>
</dbReference>
<dbReference type="GO" id="GO:0003723">
    <property type="term" value="F:RNA binding"/>
    <property type="evidence" value="ECO:0007669"/>
    <property type="project" value="InterPro"/>
</dbReference>
<sequence length="258" mass="27823">MSDPDWIRDRADFVADRDTSPGPLAEQFALLTTSLLTTKTAAGVLQELSMAAVRFLPGADMVSVTLRDADGRLHTPVATDQLAVRLDHVQYDNRRGPCADAVDPAGPAFSLSNDLASNDLWPEFAAASVDLGFHAVLSTALPRDPQPPELSGALNVYSRNKQAFNAADRDVMLLLATHGSLALSTSRAITTAQLQAEHLRKAIDSRDVIGQAKGILMQRRKITADAAFDVLRETSQSLNVKLADLAKTLADRHTELDT</sequence>
<dbReference type="InterPro" id="IPR012074">
    <property type="entry name" value="GAF_ANTAR"/>
</dbReference>
<dbReference type="InterPro" id="IPR003018">
    <property type="entry name" value="GAF"/>
</dbReference>
<dbReference type="RefSeq" id="WP_054292755.1">
    <property type="nucleotide sequence ID" value="NZ_CP012752.1"/>
</dbReference>
<dbReference type="InterPro" id="IPR029016">
    <property type="entry name" value="GAF-like_dom_sf"/>
</dbReference>
<dbReference type="EMBL" id="CP012752">
    <property type="protein sequence ID" value="ALG10853.1"/>
    <property type="molecule type" value="Genomic_DNA"/>
</dbReference>
<dbReference type="InterPro" id="IPR011006">
    <property type="entry name" value="CheY-like_superfamily"/>
</dbReference>
<proteinExistence type="predicted"/>
<name>A0A0N9I7H9_9PSEU</name>
<feature type="domain" description="ANTAR" evidence="5">
    <location>
        <begin position="189"/>
        <end position="250"/>
    </location>
</feature>
<keyword evidence="4" id="KW-0804">Transcription</keyword>
<evidence type="ECO:0000313" key="7">
    <source>
        <dbReference type="Proteomes" id="UP000063699"/>
    </source>
</evidence>
<evidence type="ECO:0000256" key="3">
    <source>
        <dbReference type="ARBA" id="ARBA00023015"/>
    </source>
</evidence>
<dbReference type="STRING" id="860235.AOZ06_31760"/>
<dbReference type="SUPFAM" id="SSF55781">
    <property type="entry name" value="GAF domain-like"/>
    <property type="match status" value="1"/>
</dbReference>
<keyword evidence="2 6" id="KW-0418">Kinase</keyword>
<dbReference type="SMART" id="SM01012">
    <property type="entry name" value="ANTAR"/>
    <property type="match status" value="1"/>
</dbReference>